<protein>
    <submittedName>
        <fullName evidence="2">Glycosyl transferase family 2</fullName>
    </submittedName>
</protein>
<evidence type="ECO:0000313" key="2">
    <source>
        <dbReference type="EMBL" id="SCY89922.1"/>
    </source>
</evidence>
<dbReference type="PANTHER" id="PTHR43685">
    <property type="entry name" value="GLYCOSYLTRANSFERASE"/>
    <property type="match status" value="1"/>
</dbReference>
<keyword evidence="3" id="KW-1185">Reference proteome</keyword>
<dbReference type="InterPro" id="IPR029044">
    <property type="entry name" value="Nucleotide-diphossugar_trans"/>
</dbReference>
<dbReference type="PANTHER" id="PTHR43685:SF11">
    <property type="entry name" value="GLYCOSYLTRANSFERASE TAGX-RELATED"/>
    <property type="match status" value="1"/>
</dbReference>
<gene>
    <name evidence="2" type="ORF">SAMN05216233_13620</name>
</gene>
<dbReference type="Gene3D" id="3.90.550.10">
    <property type="entry name" value="Spore Coat Polysaccharide Biosynthesis Protein SpsA, Chain A"/>
    <property type="match status" value="1"/>
</dbReference>
<name>A0A1G5JNC1_9BACT</name>
<dbReference type="EMBL" id="FMUX01000036">
    <property type="protein sequence ID" value="SCY89922.1"/>
    <property type="molecule type" value="Genomic_DNA"/>
</dbReference>
<dbReference type="RefSeq" id="WP_175470076.1">
    <property type="nucleotide sequence ID" value="NZ_FMUX01000036.1"/>
</dbReference>
<accession>A0A1G5JNC1</accession>
<dbReference type="InterPro" id="IPR050834">
    <property type="entry name" value="Glycosyltransf_2"/>
</dbReference>
<dbReference type="Pfam" id="PF00535">
    <property type="entry name" value="Glycos_transf_2"/>
    <property type="match status" value="1"/>
</dbReference>
<reference evidence="2 3" key="1">
    <citation type="submission" date="2016-10" db="EMBL/GenBank/DDBJ databases">
        <authorList>
            <person name="de Groot N.N."/>
        </authorList>
    </citation>
    <scope>NUCLEOTIDE SEQUENCE [LARGE SCALE GENOMIC DNA]</scope>
    <source>
        <strain evidence="2 3">AA1</strain>
    </source>
</reference>
<feature type="domain" description="Glycosyltransferase 2-like" evidence="1">
    <location>
        <begin position="4"/>
        <end position="129"/>
    </location>
</feature>
<dbReference type="Proteomes" id="UP000198870">
    <property type="component" value="Unassembled WGS sequence"/>
</dbReference>
<evidence type="ECO:0000259" key="1">
    <source>
        <dbReference type="Pfam" id="PF00535"/>
    </source>
</evidence>
<dbReference type="GO" id="GO:0016740">
    <property type="term" value="F:transferase activity"/>
    <property type="evidence" value="ECO:0007669"/>
    <property type="project" value="UniProtKB-KW"/>
</dbReference>
<dbReference type="InterPro" id="IPR001173">
    <property type="entry name" value="Glyco_trans_2-like"/>
</dbReference>
<evidence type="ECO:0000313" key="3">
    <source>
        <dbReference type="Proteomes" id="UP000198870"/>
    </source>
</evidence>
<dbReference type="STRING" id="419481.SAMN05216233_13620"/>
<organism evidence="2 3">
    <name type="scientific">Desulfoluna spongiiphila</name>
    <dbReference type="NCBI Taxonomy" id="419481"/>
    <lineage>
        <taxon>Bacteria</taxon>
        <taxon>Pseudomonadati</taxon>
        <taxon>Thermodesulfobacteriota</taxon>
        <taxon>Desulfobacteria</taxon>
        <taxon>Desulfobacterales</taxon>
        <taxon>Desulfolunaceae</taxon>
        <taxon>Desulfoluna</taxon>
    </lineage>
</organism>
<dbReference type="AlphaFoldDB" id="A0A1G5JNC1"/>
<sequence length="354" mass="40844">MLVSVIIPVYNAASYIEEAVRSALMQPETIEIILVEDGSPDESLNKCIELNNRYKNVQLFRHANGSNRGASASRNLGIRVAKAPYIAFLDADDFYLDNRFTETIKIFKNNKEIDGVYGATGTTFTDKQLAANWQCAKKPRVTYISKPILPDKLFHTLLFGANGAFHTNAITVKKSLLKKTEAFNENLSLHQDTDMWLKMALMGKLVKTQNDAPIAVRRVHYDNRITKISNMDFSTRFKLFKAFHEWTKTKKLPHTIIEQIEYKMWKNELFLFDAWTISKKTSKTKSLLFRSLNPGFFFLKRVINQPDLIINKFIFKFMIDYLITKTSKLKWYTLSGHLAKTPPNKKRGFPEHQA</sequence>
<dbReference type="CDD" id="cd00761">
    <property type="entry name" value="Glyco_tranf_GTA_type"/>
    <property type="match status" value="1"/>
</dbReference>
<keyword evidence="2" id="KW-0808">Transferase</keyword>
<dbReference type="SUPFAM" id="SSF53448">
    <property type="entry name" value="Nucleotide-diphospho-sugar transferases"/>
    <property type="match status" value="1"/>
</dbReference>
<proteinExistence type="predicted"/>